<protein>
    <submittedName>
        <fullName evidence="2">Uncharacterized protein</fullName>
    </submittedName>
</protein>
<evidence type="ECO:0000256" key="1">
    <source>
        <dbReference type="SAM" id="Phobius"/>
    </source>
</evidence>
<organism evidence="2 3">
    <name type="scientific">Pirellula staleyi (strain ATCC 27377 / DSM 6068 / ICPB 4128)</name>
    <name type="common">Pirella staleyi</name>
    <dbReference type="NCBI Taxonomy" id="530564"/>
    <lineage>
        <taxon>Bacteria</taxon>
        <taxon>Pseudomonadati</taxon>
        <taxon>Planctomycetota</taxon>
        <taxon>Planctomycetia</taxon>
        <taxon>Pirellulales</taxon>
        <taxon>Pirellulaceae</taxon>
        <taxon>Pirellula</taxon>
    </lineage>
</organism>
<keyword evidence="1" id="KW-1133">Transmembrane helix</keyword>
<feature type="transmembrane region" description="Helical" evidence="1">
    <location>
        <begin position="46"/>
        <end position="66"/>
    </location>
</feature>
<keyword evidence="1" id="KW-0812">Transmembrane</keyword>
<gene>
    <name evidence="2" type="ordered locus">Psta_1683</name>
</gene>
<name>D2QYE4_PIRSD</name>
<dbReference type="AlphaFoldDB" id="D2QYE4"/>
<dbReference type="Proteomes" id="UP000001887">
    <property type="component" value="Chromosome"/>
</dbReference>
<reference evidence="2 3" key="1">
    <citation type="journal article" date="2009" name="Stand. Genomic Sci.">
        <title>Complete genome sequence of Pirellula staleyi type strain (ATCC 27377).</title>
        <authorList>
            <person name="Clum A."/>
            <person name="Tindall B.J."/>
            <person name="Sikorski J."/>
            <person name="Ivanova N."/>
            <person name="Mavrommatis K."/>
            <person name="Lucas S."/>
            <person name="Glavina del Rio T."/>
            <person name="Nolan M."/>
            <person name="Chen F."/>
            <person name="Tice H."/>
            <person name="Pitluck S."/>
            <person name="Cheng J.F."/>
            <person name="Chertkov O."/>
            <person name="Brettin T."/>
            <person name="Han C."/>
            <person name="Detter J.C."/>
            <person name="Kuske C."/>
            <person name="Bruce D."/>
            <person name="Goodwin L."/>
            <person name="Ovchinikova G."/>
            <person name="Pati A."/>
            <person name="Mikhailova N."/>
            <person name="Chen A."/>
            <person name="Palaniappan K."/>
            <person name="Land M."/>
            <person name="Hauser L."/>
            <person name="Chang Y.J."/>
            <person name="Jeffries C.D."/>
            <person name="Chain P."/>
            <person name="Rohde M."/>
            <person name="Goker M."/>
            <person name="Bristow J."/>
            <person name="Eisen J.A."/>
            <person name="Markowitz V."/>
            <person name="Hugenholtz P."/>
            <person name="Kyrpides N.C."/>
            <person name="Klenk H.P."/>
            <person name="Lapidus A."/>
        </authorList>
    </citation>
    <scope>NUCLEOTIDE SEQUENCE [LARGE SCALE GENOMIC DNA]</scope>
    <source>
        <strain evidence="3">ATCC 27377 / DSM 6068 / ICPB 4128</strain>
    </source>
</reference>
<keyword evidence="1" id="KW-0472">Membrane</keyword>
<sequence length="67" mass="7653">MTPILASLLVGQTWYLLPLVVAVSLVYGATRHELPREILLHAYRTAGWLLSFMGAIFLVLWVVSWWL</sequence>
<accession>D2QYE4</accession>
<proteinExistence type="predicted"/>
<keyword evidence="3" id="KW-1185">Reference proteome</keyword>
<evidence type="ECO:0000313" key="3">
    <source>
        <dbReference type="Proteomes" id="UP000001887"/>
    </source>
</evidence>
<dbReference type="eggNOG" id="ENOG5033N30">
    <property type="taxonomic scope" value="Bacteria"/>
</dbReference>
<dbReference type="KEGG" id="psl:Psta_1683"/>
<dbReference type="HOGENOM" id="CLU_2808711_0_0_0"/>
<evidence type="ECO:0000313" key="2">
    <source>
        <dbReference type="EMBL" id="ADB16358.1"/>
    </source>
</evidence>
<dbReference type="EMBL" id="CP001848">
    <property type="protein sequence ID" value="ADB16358.1"/>
    <property type="molecule type" value="Genomic_DNA"/>
</dbReference>